<organism evidence="2 3">
    <name type="scientific">Portunus trituberculatus</name>
    <name type="common">Swimming crab</name>
    <name type="synonym">Neptunus trituberculatus</name>
    <dbReference type="NCBI Taxonomy" id="210409"/>
    <lineage>
        <taxon>Eukaryota</taxon>
        <taxon>Metazoa</taxon>
        <taxon>Ecdysozoa</taxon>
        <taxon>Arthropoda</taxon>
        <taxon>Crustacea</taxon>
        <taxon>Multicrustacea</taxon>
        <taxon>Malacostraca</taxon>
        <taxon>Eumalacostraca</taxon>
        <taxon>Eucarida</taxon>
        <taxon>Decapoda</taxon>
        <taxon>Pleocyemata</taxon>
        <taxon>Brachyura</taxon>
        <taxon>Eubrachyura</taxon>
        <taxon>Portunoidea</taxon>
        <taxon>Portunidae</taxon>
        <taxon>Portuninae</taxon>
        <taxon>Portunus</taxon>
    </lineage>
</organism>
<dbReference type="Proteomes" id="UP000324222">
    <property type="component" value="Unassembled WGS sequence"/>
</dbReference>
<keyword evidence="3" id="KW-1185">Reference proteome</keyword>
<dbReference type="AlphaFoldDB" id="A0A5B7K5N7"/>
<gene>
    <name evidence="2" type="ORF">E2C01_097761</name>
</gene>
<accession>A0A5B7K5N7</accession>
<evidence type="ECO:0000256" key="1">
    <source>
        <dbReference type="SAM" id="MobiDB-lite"/>
    </source>
</evidence>
<comment type="caution">
    <text evidence="2">The sequence shown here is derived from an EMBL/GenBank/DDBJ whole genome shotgun (WGS) entry which is preliminary data.</text>
</comment>
<feature type="compositionally biased region" description="Basic and acidic residues" evidence="1">
    <location>
        <begin position="65"/>
        <end position="75"/>
    </location>
</feature>
<feature type="region of interest" description="Disordered" evidence="1">
    <location>
        <begin position="64"/>
        <end position="86"/>
    </location>
</feature>
<name>A0A5B7K5N7_PORTR</name>
<dbReference type="EMBL" id="VSRR010130332">
    <property type="protein sequence ID" value="MPD02196.1"/>
    <property type="molecule type" value="Genomic_DNA"/>
</dbReference>
<sequence length="100" mass="10956">MDNLPGHSAADQSLVRVRVEEDSRHVPLLSLCRLSCKGALSKHRKATKTSFTCLVALVMHTPRTLPDHPETRSLDRGPQGFLKDSRCSQSSRETCVAGTA</sequence>
<proteinExistence type="predicted"/>
<reference evidence="2 3" key="1">
    <citation type="submission" date="2019-05" db="EMBL/GenBank/DDBJ databases">
        <title>Another draft genome of Portunus trituberculatus and its Hox gene families provides insights of decapod evolution.</title>
        <authorList>
            <person name="Jeong J.-H."/>
            <person name="Song I."/>
            <person name="Kim S."/>
            <person name="Choi T."/>
            <person name="Kim D."/>
            <person name="Ryu S."/>
            <person name="Kim W."/>
        </authorList>
    </citation>
    <scope>NUCLEOTIDE SEQUENCE [LARGE SCALE GENOMIC DNA]</scope>
    <source>
        <tissue evidence="2">Muscle</tissue>
    </source>
</reference>
<evidence type="ECO:0000313" key="3">
    <source>
        <dbReference type="Proteomes" id="UP000324222"/>
    </source>
</evidence>
<protein>
    <submittedName>
        <fullName evidence="2">Uncharacterized protein</fullName>
    </submittedName>
</protein>
<evidence type="ECO:0000313" key="2">
    <source>
        <dbReference type="EMBL" id="MPD02196.1"/>
    </source>
</evidence>